<keyword evidence="1" id="KW-0472">Membrane</keyword>
<proteinExistence type="predicted"/>
<organism evidence="2 3">
    <name type="scientific">Streptomyces marianii</name>
    <dbReference type="NCBI Taxonomy" id="1817406"/>
    <lineage>
        <taxon>Bacteria</taxon>
        <taxon>Bacillati</taxon>
        <taxon>Actinomycetota</taxon>
        <taxon>Actinomycetes</taxon>
        <taxon>Kitasatosporales</taxon>
        <taxon>Streptomycetaceae</taxon>
        <taxon>Streptomyces</taxon>
    </lineage>
</organism>
<feature type="transmembrane region" description="Helical" evidence="1">
    <location>
        <begin position="91"/>
        <end position="112"/>
    </location>
</feature>
<evidence type="ECO:0008006" key="4">
    <source>
        <dbReference type="Google" id="ProtNLM"/>
    </source>
</evidence>
<gene>
    <name evidence="2" type="ORF">FEF34_20215</name>
</gene>
<protein>
    <recommendedName>
        <fullName evidence="4">Integral membrane protein</fullName>
    </recommendedName>
</protein>
<feature type="transmembrane region" description="Helical" evidence="1">
    <location>
        <begin position="58"/>
        <end position="79"/>
    </location>
</feature>
<keyword evidence="1" id="KW-1133">Transmembrane helix</keyword>
<name>A0A5R9E8E3_9ACTN</name>
<evidence type="ECO:0000313" key="2">
    <source>
        <dbReference type="EMBL" id="TLQ45062.1"/>
    </source>
</evidence>
<evidence type="ECO:0000256" key="1">
    <source>
        <dbReference type="SAM" id="Phobius"/>
    </source>
</evidence>
<dbReference type="AlphaFoldDB" id="A0A5R9E8E3"/>
<evidence type="ECO:0000313" key="3">
    <source>
        <dbReference type="Proteomes" id="UP000305921"/>
    </source>
</evidence>
<dbReference type="OrthoDB" id="3541216at2"/>
<comment type="caution">
    <text evidence="2">The sequence shown here is derived from an EMBL/GenBank/DDBJ whole genome shotgun (WGS) entry which is preliminary data.</text>
</comment>
<dbReference type="RefSeq" id="WP_138054419.1">
    <property type="nucleotide sequence ID" value="NZ_VAWE01000001.1"/>
</dbReference>
<reference evidence="2 3" key="1">
    <citation type="submission" date="2019-05" db="EMBL/GenBank/DDBJ databases">
        <title>Streptomyces marianii sp. nov., a novel marine actinomycete from southern coast of India.</title>
        <authorList>
            <person name="Iniyan A.M."/>
            <person name="Wink J."/>
            <person name="Ramprasad E."/>
            <person name="Ramana C.V."/>
            <person name="Bunk B."/>
            <person name="Sproer C."/>
            <person name="Joseph F.-J.R.S."/>
            <person name="Vincent S.G.P."/>
        </authorList>
    </citation>
    <scope>NUCLEOTIDE SEQUENCE [LARGE SCALE GENOMIC DNA]</scope>
    <source>
        <strain evidence="2 3">ICN19</strain>
    </source>
</reference>
<keyword evidence="3" id="KW-1185">Reference proteome</keyword>
<feature type="transmembrane region" description="Helical" evidence="1">
    <location>
        <begin position="12"/>
        <end position="38"/>
    </location>
</feature>
<keyword evidence="1" id="KW-0812">Transmembrane</keyword>
<accession>A0A5R9E8E3</accession>
<dbReference type="Proteomes" id="UP000305921">
    <property type="component" value="Unassembled WGS sequence"/>
</dbReference>
<sequence length="113" mass="12935">MEVNTGHMRKWSLIAVGVNLLMGIPGVIPVWLLWYFAANWPLAEIGWTQRSPTENDGMLPWMLIAVPVLGLFALLWWLANQAMRRRTTLNPRLYWPISLLVPLVPSFTLVIVL</sequence>
<dbReference type="EMBL" id="VAWE01000001">
    <property type="protein sequence ID" value="TLQ45062.1"/>
    <property type="molecule type" value="Genomic_DNA"/>
</dbReference>